<organism evidence="1 2">
    <name type="scientific">Marmota monax</name>
    <name type="common">Woodchuck</name>
    <dbReference type="NCBI Taxonomy" id="9995"/>
    <lineage>
        <taxon>Eukaryota</taxon>
        <taxon>Metazoa</taxon>
        <taxon>Chordata</taxon>
        <taxon>Craniata</taxon>
        <taxon>Vertebrata</taxon>
        <taxon>Euteleostomi</taxon>
        <taxon>Mammalia</taxon>
        <taxon>Eutheria</taxon>
        <taxon>Euarchontoglires</taxon>
        <taxon>Glires</taxon>
        <taxon>Rodentia</taxon>
        <taxon>Sciuromorpha</taxon>
        <taxon>Sciuridae</taxon>
        <taxon>Xerinae</taxon>
        <taxon>Marmotini</taxon>
        <taxon>Marmota</taxon>
    </lineage>
</organism>
<accession>A0A5E4AVS6</accession>
<evidence type="ECO:0000313" key="2">
    <source>
        <dbReference type="Proteomes" id="UP000335636"/>
    </source>
</evidence>
<name>A0A5E4AVS6_MARMO</name>
<dbReference type="AlphaFoldDB" id="A0A5E4AVS6"/>
<evidence type="ECO:0000313" key="1">
    <source>
        <dbReference type="EMBL" id="VTJ61573.1"/>
    </source>
</evidence>
<comment type="caution">
    <text evidence="1">The sequence shown here is derived from an EMBL/GenBank/DDBJ whole genome shotgun (WGS) entry which is preliminary data.</text>
</comment>
<sequence length="92" mass="9846">MEDLNPRRGSRCAEELCALGGGATSRTARANFRDRGPWQHSVATLRRTPGCVWKISVGQWAPHFHSPPCAEGVTAGPTTGTCSFGLSVTCYP</sequence>
<protein>
    <submittedName>
        <fullName evidence="1">Uncharacterized protein</fullName>
    </submittedName>
</protein>
<gene>
    <name evidence="1" type="ORF">MONAX_5E036744</name>
</gene>
<proteinExistence type="predicted"/>
<reference evidence="1" key="1">
    <citation type="submission" date="2019-04" db="EMBL/GenBank/DDBJ databases">
        <authorList>
            <person name="Alioto T."/>
            <person name="Alioto T."/>
        </authorList>
    </citation>
    <scope>NUCLEOTIDE SEQUENCE [LARGE SCALE GENOMIC DNA]</scope>
</reference>
<dbReference type="EMBL" id="CABDUW010000178">
    <property type="protein sequence ID" value="VTJ61573.1"/>
    <property type="molecule type" value="Genomic_DNA"/>
</dbReference>
<keyword evidence="2" id="KW-1185">Reference proteome</keyword>
<dbReference type="Proteomes" id="UP000335636">
    <property type="component" value="Unassembled WGS sequence"/>
</dbReference>